<gene>
    <name evidence="1" type="ORF">IQ266_22430</name>
</gene>
<accession>A0A928VUW3</accession>
<evidence type="ECO:0000313" key="2">
    <source>
        <dbReference type="Proteomes" id="UP000625316"/>
    </source>
</evidence>
<comment type="caution">
    <text evidence="1">The sequence shown here is derived from an EMBL/GenBank/DDBJ whole genome shotgun (WGS) entry which is preliminary data.</text>
</comment>
<dbReference type="Proteomes" id="UP000625316">
    <property type="component" value="Unassembled WGS sequence"/>
</dbReference>
<proteinExistence type="predicted"/>
<dbReference type="CDD" id="cd16387">
    <property type="entry name" value="ParB_N_Srx"/>
    <property type="match status" value="1"/>
</dbReference>
<dbReference type="EMBL" id="JADEXQ010000108">
    <property type="protein sequence ID" value="MBE9032499.1"/>
    <property type="molecule type" value="Genomic_DNA"/>
</dbReference>
<dbReference type="RefSeq" id="WP_264327316.1">
    <property type="nucleotide sequence ID" value="NZ_JADEXQ010000108.1"/>
</dbReference>
<sequence>MLLSTPDSFLGNPLGKILRLPCKFFYGETDAHPLVIQTIANGLKESERNILPIIAQEIDQNEYQVIANAHLLEAARIANLDFVWCMLIDEDMETQLQLEQGDIIKINIHTAAQAELESFFDFLQTQQREFKRIKPNTVANAVINYRKDHTIQSLNFFTKLKCGVGKAKLPSLAKYILL</sequence>
<dbReference type="AlphaFoldDB" id="A0A928VUW3"/>
<reference evidence="1" key="1">
    <citation type="submission" date="2020-10" db="EMBL/GenBank/DDBJ databases">
        <authorList>
            <person name="Castelo-Branco R."/>
            <person name="Eusebio N."/>
            <person name="Adriana R."/>
            <person name="Vieira A."/>
            <person name="Brugerolle De Fraissinette N."/>
            <person name="Rezende De Castro R."/>
            <person name="Schneider M.P."/>
            <person name="Vasconcelos V."/>
            <person name="Leao P.N."/>
        </authorList>
    </citation>
    <scope>NUCLEOTIDE SEQUENCE</scope>
    <source>
        <strain evidence="1">LEGE 11480</strain>
    </source>
</reference>
<organism evidence="1 2">
    <name type="scientific">Romeriopsis navalis LEGE 11480</name>
    <dbReference type="NCBI Taxonomy" id="2777977"/>
    <lineage>
        <taxon>Bacteria</taxon>
        <taxon>Bacillati</taxon>
        <taxon>Cyanobacteriota</taxon>
        <taxon>Cyanophyceae</taxon>
        <taxon>Leptolyngbyales</taxon>
        <taxon>Leptolyngbyaceae</taxon>
        <taxon>Romeriopsis</taxon>
        <taxon>Romeriopsis navalis</taxon>
    </lineage>
</organism>
<name>A0A928VUW3_9CYAN</name>
<protein>
    <submittedName>
        <fullName evidence="1">Uncharacterized protein</fullName>
    </submittedName>
</protein>
<keyword evidence="2" id="KW-1185">Reference proteome</keyword>
<evidence type="ECO:0000313" key="1">
    <source>
        <dbReference type="EMBL" id="MBE9032499.1"/>
    </source>
</evidence>